<comment type="subcellular location">
    <subcellularLocation>
        <location evidence="2">Golgi apparatus membrane</location>
        <topology evidence="2">Single-pass type II membrane protein</topology>
    </subcellularLocation>
</comment>
<feature type="binding site" evidence="23">
    <location>
        <begin position="214"/>
        <end position="218"/>
    </location>
    <ligand>
        <name>substrate</name>
    </ligand>
</feature>
<evidence type="ECO:0000256" key="15">
    <source>
        <dbReference type="ARBA" id="ARBA00023157"/>
    </source>
</evidence>
<dbReference type="SUPFAM" id="SSF53448">
    <property type="entry name" value="Nucleotide-diphospho-sugar transferases"/>
    <property type="match status" value="1"/>
</dbReference>
<evidence type="ECO:0000256" key="21">
    <source>
        <dbReference type="ARBA" id="ARBA00032915"/>
    </source>
</evidence>
<comment type="similarity">
    <text evidence="4">Belongs to the glycosyltransferase 16 (GT16) protein family.</text>
</comment>
<dbReference type="EMBL" id="CAJFCW020000003">
    <property type="protein sequence ID" value="CAG9106827.1"/>
    <property type="molecule type" value="Genomic_DNA"/>
</dbReference>
<evidence type="ECO:0000256" key="11">
    <source>
        <dbReference type="ARBA" id="ARBA00022968"/>
    </source>
</evidence>
<dbReference type="PANTHER" id="PTHR12871:SF0">
    <property type="entry name" value="ALPHA-1,6-MANNOSYL-GLYCOPROTEIN 2-BETA-N-ACETYLGLUCOSAMINYLTRANSFERASE"/>
    <property type="match status" value="1"/>
</dbReference>
<dbReference type="GO" id="GO:0000139">
    <property type="term" value="C:Golgi membrane"/>
    <property type="evidence" value="ECO:0007669"/>
    <property type="project" value="UniProtKB-SubCell"/>
</dbReference>
<evidence type="ECO:0000256" key="6">
    <source>
        <dbReference type="ARBA" id="ARBA00014817"/>
    </source>
</evidence>
<reference evidence="26" key="1">
    <citation type="submission" date="2020-09" db="EMBL/GenBank/DDBJ databases">
        <authorList>
            <person name="Kikuchi T."/>
        </authorList>
    </citation>
    <scope>NUCLEOTIDE SEQUENCE</scope>
    <source>
        <strain evidence="26">SH1</strain>
    </source>
</reference>
<evidence type="ECO:0000256" key="25">
    <source>
        <dbReference type="PIRSR" id="PIRSR607754-3"/>
    </source>
</evidence>
<dbReference type="InterPro" id="IPR029044">
    <property type="entry name" value="Nucleotide-diphossugar_trans"/>
</dbReference>
<name>A0A811KNL5_9BILA</name>
<evidence type="ECO:0000256" key="7">
    <source>
        <dbReference type="ARBA" id="ARBA00022676"/>
    </source>
</evidence>
<evidence type="ECO:0000256" key="9">
    <source>
        <dbReference type="ARBA" id="ARBA00022692"/>
    </source>
</evidence>
<dbReference type="Pfam" id="PF05060">
    <property type="entry name" value="MGAT2"/>
    <property type="match status" value="1"/>
</dbReference>
<keyword evidence="13" id="KW-0333">Golgi apparatus</keyword>
<evidence type="ECO:0000313" key="26">
    <source>
        <dbReference type="EMBL" id="CAD5216921.1"/>
    </source>
</evidence>
<dbReference type="EMBL" id="CAJFDH010000003">
    <property type="protein sequence ID" value="CAD5216921.1"/>
    <property type="molecule type" value="Genomic_DNA"/>
</dbReference>
<keyword evidence="14" id="KW-0472">Membrane</keyword>
<evidence type="ECO:0000256" key="17">
    <source>
        <dbReference type="ARBA" id="ARBA00023211"/>
    </source>
</evidence>
<protein>
    <recommendedName>
        <fullName evidence="6">Alpha-1,6-mannosyl-glycoprotein 2-beta-N-acetylglucosaminyltransferase</fullName>
        <ecNumber evidence="5">2.4.1.143</ecNumber>
    </recommendedName>
    <alternativeName>
        <fullName evidence="21">Beta-1,2-N-acetylglucosaminyltransferase II</fullName>
    </alternativeName>
    <alternativeName>
        <fullName evidence="20">GlcNAc-T II</fullName>
    </alternativeName>
    <alternativeName>
        <fullName evidence="19">Mannoside acetylglucosaminyltransferase 2</fullName>
    </alternativeName>
    <alternativeName>
        <fullName evidence="18">N-glycosyl-oligosaccharide-glycoprotein N-acetylglucosaminyltransferase II</fullName>
    </alternativeName>
</protein>
<feature type="binding site" evidence="24">
    <location>
        <position position="361"/>
    </location>
    <ligand>
        <name>Mn(2+)</name>
        <dbReference type="ChEBI" id="CHEBI:29035"/>
    </ligand>
</feature>
<feature type="disulfide bond" evidence="25">
    <location>
        <begin position="326"/>
        <end position="423"/>
    </location>
</feature>
<evidence type="ECO:0000256" key="24">
    <source>
        <dbReference type="PIRSR" id="PIRSR607754-2"/>
    </source>
</evidence>
<comment type="catalytic activity">
    <reaction evidence="22">
        <text>an N(4)-{beta-D-GlcNAc-(1-&gt;2)-alpha-D-Man-(1-&gt;3)-[alpha-D-Man-(1-&gt;6)]-beta-D-Man-(1-&gt;4)-beta-D-GlcNAc-(1-&gt;4)-beta-D-GlcNAc}-L-asparaginyl-[protein] + UDP-N-acetyl-alpha-D-glucosamine = N(4)-{beta-D-GlcNAc-(1-&gt;2)-alpha-D-Man-(1-&gt;3)-[beta-D-GlcNAc-(1-&gt;2)-alpha-D-Man-(1-&gt;6)]-beta-D-Man-(1-&gt;4)-beta-D-GlcNAc-(1-&gt;4)-beta-D-GlcNAc}-L-asparaginyl-[protein] + UDP + H(+)</text>
        <dbReference type="Rhea" id="RHEA:12941"/>
        <dbReference type="Rhea" id="RHEA-COMP:13526"/>
        <dbReference type="Rhea" id="RHEA-COMP:14369"/>
        <dbReference type="ChEBI" id="CHEBI:15378"/>
        <dbReference type="ChEBI" id="CHEBI:57705"/>
        <dbReference type="ChEBI" id="CHEBI:58223"/>
        <dbReference type="ChEBI" id="CHEBI:60615"/>
        <dbReference type="ChEBI" id="CHEBI:60651"/>
        <dbReference type="EC" id="2.4.1.143"/>
    </reaction>
</comment>
<evidence type="ECO:0000256" key="8">
    <source>
        <dbReference type="ARBA" id="ARBA00022679"/>
    </source>
</evidence>
<keyword evidence="27" id="KW-1185">Reference proteome</keyword>
<feature type="disulfide bond" evidence="25">
    <location>
        <begin position="181"/>
        <end position="195"/>
    </location>
</feature>
<evidence type="ECO:0000256" key="10">
    <source>
        <dbReference type="ARBA" id="ARBA00022723"/>
    </source>
</evidence>
<dbReference type="OrthoDB" id="6019616at2759"/>
<evidence type="ECO:0000256" key="1">
    <source>
        <dbReference type="ARBA" id="ARBA00001936"/>
    </source>
</evidence>
<dbReference type="Proteomes" id="UP000783686">
    <property type="component" value="Unassembled WGS sequence"/>
</dbReference>
<feature type="binding site" evidence="23">
    <location>
        <begin position="108"/>
        <end position="112"/>
    </location>
    <ligand>
        <name>substrate</name>
    </ligand>
</feature>
<feature type="binding site" evidence="23">
    <location>
        <position position="139"/>
    </location>
    <ligand>
        <name>substrate</name>
    </ligand>
</feature>
<dbReference type="GO" id="GO:0009312">
    <property type="term" value="P:oligosaccharide biosynthetic process"/>
    <property type="evidence" value="ECO:0007669"/>
    <property type="project" value="InterPro"/>
</dbReference>
<keyword evidence="8" id="KW-0808">Transferase</keyword>
<evidence type="ECO:0000256" key="18">
    <source>
        <dbReference type="ARBA" id="ARBA00029663"/>
    </source>
</evidence>
<dbReference type="EC" id="2.4.1.143" evidence="5"/>
<evidence type="ECO:0000256" key="4">
    <source>
        <dbReference type="ARBA" id="ARBA00011011"/>
    </source>
</evidence>
<evidence type="ECO:0000256" key="16">
    <source>
        <dbReference type="ARBA" id="ARBA00023180"/>
    </source>
</evidence>
<keyword evidence="15 25" id="KW-1015">Disulfide bond</keyword>
<dbReference type="PANTHER" id="PTHR12871">
    <property type="entry name" value="BETA-1,2-N-ACETYLGLUCOSAMINYLTRANSFERASE II"/>
    <property type="match status" value="1"/>
</dbReference>
<keyword evidence="10 24" id="KW-0479">Metal-binding</keyword>
<dbReference type="InterPro" id="IPR007754">
    <property type="entry name" value="GlcNAc_II"/>
</dbReference>
<evidence type="ECO:0000256" key="20">
    <source>
        <dbReference type="ARBA" id="ARBA00032552"/>
    </source>
</evidence>
<comment type="caution">
    <text evidence="26">The sequence shown here is derived from an EMBL/GenBank/DDBJ whole genome shotgun (WGS) entry which is preliminary data.</text>
</comment>
<dbReference type="Gene3D" id="3.90.550.10">
    <property type="entry name" value="Spore Coat Polysaccharide Biosynthesis Protein SpsA, Chain A"/>
    <property type="match status" value="1"/>
</dbReference>
<evidence type="ECO:0000256" key="19">
    <source>
        <dbReference type="ARBA" id="ARBA00031203"/>
    </source>
</evidence>
<keyword evidence="9" id="KW-0812">Transmembrane</keyword>
<evidence type="ECO:0000313" key="27">
    <source>
        <dbReference type="Proteomes" id="UP000614601"/>
    </source>
</evidence>
<keyword evidence="11" id="KW-0735">Signal-anchor</keyword>
<evidence type="ECO:0000256" key="13">
    <source>
        <dbReference type="ARBA" id="ARBA00023034"/>
    </source>
</evidence>
<feature type="binding site" evidence="24">
    <location>
        <position position="247"/>
    </location>
    <ligand>
        <name>Mn(2+)</name>
        <dbReference type="ChEBI" id="CHEBI:29035"/>
    </ligand>
</feature>
<evidence type="ECO:0000256" key="5">
    <source>
        <dbReference type="ARBA" id="ARBA00012613"/>
    </source>
</evidence>
<evidence type="ECO:0000256" key="22">
    <source>
        <dbReference type="ARBA" id="ARBA00093257"/>
    </source>
</evidence>
<evidence type="ECO:0000256" key="14">
    <source>
        <dbReference type="ARBA" id="ARBA00023136"/>
    </source>
</evidence>
<dbReference type="UniPathway" id="UPA00378"/>
<proteinExistence type="inferred from homology"/>
<keyword evidence="17 24" id="KW-0464">Manganese</keyword>
<comment type="cofactor">
    <cofactor evidence="1 24">
        <name>Mn(2+)</name>
        <dbReference type="ChEBI" id="CHEBI:29035"/>
    </cofactor>
</comment>
<gene>
    <name evidence="26" type="ORF">BOKJ2_LOCUS6829</name>
</gene>
<organism evidence="26 27">
    <name type="scientific">Bursaphelenchus okinawaensis</name>
    <dbReference type="NCBI Taxonomy" id="465554"/>
    <lineage>
        <taxon>Eukaryota</taxon>
        <taxon>Metazoa</taxon>
        <taxon>Ecdysozoa</taxon>
        <taxon>Nematoda</taxon>
        <taxon>Chromadorea</taxon>
        <taxon>Rhabditida</taxon>
        <taxon>Tylenchina</taxon>
        <taxon>Tylenchomorpha</taxon>
        <taxon>Aphelenchoidea</taxon>
        <taxon>Aphelenchoididae</taxon>
        <taxon>Bursaphelenchus</taxon>
    </lineage>
</organism>
<evidence type="ECO:0000256" key="3">
    <source>
        <dbReference type="ARBA" id="ARBA00004922"/>
    </source>
</evidence>
<dbReference type="Proteomes" id="UP000614601">
    <property type="component" value="Unassembled WGS sequence"/>
</dbReference>
<keyword evidence="12" id="KW-1133">Transmembrane helix</keyword>
<dbReference type="GO" id="GO:0005795">
    <property type="term" value="C:Golgi stack"/>
    <property type="evidence" value="ECO:0007669"/>
    <property type="project" value="InterPro"/>
</dbReference>
<dbReference type="GO" id="GO:0008455">
    <property type="term" value="F:alpha-1,6-mannosylglycoprotein 2-beta-N-acetylglucosaminyltransferase activity"/>
    <property type="evidence" value="ECO:0007669"/>
    <property type="project" value="UniProtKB-EC"/>
</dbReference>
<evidence type="ECO:0000256" key="2">
    <source>
        <dbReference type="ARBA" id="ARBA00004323"/>
    </source>
</evidence>
<comment type="pathway">
    <text evidence="3">Protein modification; protein glycosylation.</text>
</comment>
<sequence length="435" mass="50980">MIGRRFMKAVKAIAVIFVTFSFIKIINNSDDSSPQLELLESSGDDFMKTLNITVNDSRQLAGVTLDSPVDRKALLESVEYLNHHHKVLNEEEFGKITPDNVESILVIQVHNRPEYLKYLIESLSKARGIQKSLLVFSHDIHHNEINQLIKSINFTRAIQIVYPNNIQLFPNKFPGQDPNDCPDRISKAKAEEMKCNNWEWPDKYGNYRLSKLSQIKHHWWWKMNYVFDGIVKKYNLDEKYVMLLEEDHYVAPDVLYVLEKMIEHKEQDCEKCEVLCLGFYLKNYNRYNSDIDKLSVQKWFSSKHNMGMAINLRTWTKVRECSQFFCTYDDYNWDWSMLQVSLKCLKEPFYTIVAKSPRVIHVGDCGVHTHKCNIRSSLDNALDLFKRDIFFPQTLSRSEVLKRSLKPSKPNGGWGDKRDHELCINNTYPYNLISA</sequence>
<dbReference type="GO" id="GO:0046872">
    <property type="term" value="F:metal ion binding"/>
    <property type="evidence" value="ECO:0007669"/>
    <property type="project" value="UniProtKB-KW"/>
</dbReference>
<dbReference type="AlphaFoldDB" id="A0A811KNL5"/>
<accession>A0A811KNL5</accession>
<dbReference type="GO" id="GO:0006487">
    <property type="term" value="P:protein N-linked glycosylation"/>
    <property type="evidence" value="ECO:0007669"/>
    <property type="project" value="TreeGrafter"/>
</dbReference>
<feature type="disulfide bond" evidence="25">
    <location>
        <begin position="321"/>
        <end position="344"/>
    </location>
</feature>
<evidence type="ECO:0000256" key="12">
    <source>
        <dbReference type="ARBA" id="ARBA00022989"/>
    </source>
</evidence>
<keyword evidence="7" id="KW-0328">Glycosyltransferase</keyword>
<feature type="disulfide bond" evidence="25">
    <location>
        <begin position="269"/>
        <end position="272"/>
    </location>
</feature>
<keyword evidence="16" id="KW-0325">Glycoprotein</keyword>
<evidence type="ECO:0000256" key="23">
    <source>
        <dbReference type="PIRSR" id="PIRSR607754-1"/>
    </source>
</evidence>